<feature type="domain" description="Integrase catalytic" evidence="2">
    <location>
        <begin position="128"/>
        <end position="254"/>
    </location>
</feature>
<evidence type="ECO:0000313" key="4">
    <source>
        <dbReference type="Proteomes" id="UP000499080"/>
    </source>
</evidence>
<dbReference type="InterPro" id="IPR012337">
    <property type="entry name" value="RNaseH-like_sf"/>
</dbReference>
<dbReference type="AlphaFoldDB" id="A0A4Y2N2J5"/>
<organism evidence="3 4">
    <name type="scientific">Araneus ventricosus</name>
    <name type="common">Orbweaver spider</name>
    <name type="synonym">Epeira ventricosa</name>
    <dbReference type="NCBI Taxonomy" id="182803"/>
    <lineage>
        <taxon>Eukaryota</taxon>
        <taxon>Metazoa</taxon>
        <taxon>Ecdysozoa</taxon>
        <taxon>Arthropoda</taxon>
        <taxon>Chelicerata</taxon>
        <taxon>Arachnida</taxon>
        <taxon>Araneae</taxon>
        <taxon>Araneomorphae</taxon>
        <taxon>Entelegynae</taxon>
        <taxon>Araneoidea</taxon>
        <taxon>Araneidae</taxon>
        <taxon>Araneus</taxon>
    </lineage>
</organism>
<evidence type="ECO:0000259" key="1">
    <source>
        <dbReference type="PROSITE" id="PS50878"/>
    </source>
</evidence>
<dbReference type="GO" id="GO:0003676">
    <property type="term" value="F:nucleic acid binding"/>
    <property type="evidence" value="ECO:0007669"/>
    <property type="project" value="InterPro"/>
</dbReference>
<gene>
    <name evidence="3" type="primary">TY3B-G_870</name>
    <name evidence="3" type="ORF">AVEN_38558_1</name>
</gene>
<dbReference type="SUPFAM" id="SSF56672">
    <property type="entry name" value="DNA/RNA polymerases"/>
    <property type="match status" value="1"/>
</dbReference>
<proteinExistence type="predicted"/>
<accession>A0A4Y2N2J5</accession>
<dbReference type="InterPro" id="IPR036397">
    <property type="entry name" value="RNaseH_sf"/>
</dbReference>
<dbReference type="Proteomes" id="UP000499080">
    <property type="component" value="Unassembled WGS sequence"/>
</dbReference>
<dbReference type="PANTHER" id="PTHR37984">
    <property type="entry name" value="PROTEIN CBG26694"/>
    <property type="match status" value="1"/>
</dbReference>
<dbReference type="PROSITE" id="PS50878">
    <property type="entry name" value="RT_POL"/>
    <property type="match status" value="1"/>
</dbReference>
<dbReference type="Gene3D" id="3.30.420.10">
    <property type="entry name" value="Ribonuclease H-like superfamily/Ribonuclease H"/>
    <property type="match status" value="1"/>
</dbReference>
<protein>
    <submittedName>
        <fullName evidence="3">Transposon Ty3-G Gag-Pol polyprotein</fullName>
    </submittedName>
</protein>
<comment type="caution">
    <text evidence="3">The sequence shown here is derived from an EMBL/GenBank/DDBJ whole genome shotgun (WGS) entry which is preliminary data.</text>
</comment>
<dbReference type="PANTHER" id="PTHR37984:SF13">
    <property type="entry name" value="RIBONUCLEASE H"/>
    <property type="match status" value="1"/>
</dbReference>
<dbReference type="InterPro" id="IPR000477">
    <property type="entry name" value="RT_dom"/>
</dbReference>
<dbReference type="InterPro" id="IPR001584">
    <property type="entry name" value="Integrase_cat-core"/>
</dbReference>
<dbReference type="InterPro" id="IPR043128">
    <property type="entry name" value="Rev_trsase/Diguanyl_cyclase"/>
</dbReference>
<dbReference type="InterPro" id="IPR043502">
    <property type="entry name" value="DNA/RNA_pol_sf"/>
</dbReference>
<dbReference type="Pfam" id="PF00078">
    <property type="entry name" value="RVT_1"/>
    <property type="match status" value="1"/>
</dbReference>
<dbReference type="GO" id="GO:0071897">
    <property type="term" value="P:DNA biosynthetic process"/>
    <property type="evidence" value="ECO:0007669"/>
    <property type="project" value="UniProtKB-ARBA"/>
</dbReference>
<dbReference type="Gene3D" id="3.30.70.270">
    <property type="match status" value="1"/>
</dbReference>
<dbReference type="GO" id="GO:0042575">
    <property type="term" value="C:DNA polymerase complex"/>
    <property type="evidence" value="ECO:0007669"/>
    <property type="project" value="UniProtKB-ARBA"/>
</dbReference>
<feature type="domain" description="Reverse transcriptase" evidence="1">
    <location>
        <begin position="1"/>
        <end position="80"/>
    </location>
</feature>
<evidence type="ECO:0000313" key="3">
    <source>
        <dbReference type="EMBL" id="GBN32387.1"/>
    </source>
</evidence>
<dbReference type="PROSITE" id="PS50994">
    <property type="entry name" value="INTEGRASE"/>
    <property type="match status" value="1"/>
</dbReference>
<dbReference type="SUPFAM" id="SSF53098">
    <property type="entry name" value="Ribonuclease H-like"/>
    <property type="match status" value="1"/>
</dbReference>
<dbReference type="InterPro" id="IPR050951">
    <property type="entry name" value="Retrovirus_Pol_polyprotein"/>
</dbReference>
<dbReference type="EMBL" id="BGPR01008231">
    <property type="protein sequence ID" value="GBN32387.1"/>
    <property type="molecule type" value="Genomic_DNA"/>
</dbReference>
<evidence type="ECO:0000259" key="2">
    <source>
        <dbReference type="PROSITE" id="PS50994"/>
    </source>
</evidence>
<dbReference type="GO" id="GO:0015074">
    <property type="term" value="P:DNA integration"/>
    <property type="evidence" value="ECO:0007669"/>
    <property type="project" value="InterPro"/>
</dbReference>
<dbReference type="OrthoDB" id="6426130at2759"/>
<name>A0A4Y2N2J5_ARAVE</name>
<keyword evidence="4" id="KW-1185">Reference proteome</keyword>
<sequence length="254" mass="28981">MTFGLKNAAQSFQRFIDQDLLGLDCSYAYLDDILIASENEDPLKLDVEKVFQRFQDYGLKINIGKWVFNQETLQFLGFQIASSGVSPLPDKVKVSIEYPLPKTVDELRRFLAMLNFYHMFLKNAAGVQTCLHDSLKGKSKKDKSMITWSVEAKTAFQACKDLFCRWPEAFPMSDQLADTVVRTLYDDWIARFGVLELITTDRGTNFESNLFHALTKFLGSCKTRTTAFHPAANGIVERMHRQLKASIKCHASMH</sequence>
<reference evidence="3 4" key="1">
    <citation type="journal article" date="2019" name="Sci. Rep.">
        <title>Orb-weaving spider Araneus ventricosus genome elucidates the spidroin gene catalogue.</title>
        <authorList>
            <person name="Kono N."/>
            <person name="Nakamura H."/>
            <person name="Ohtoshi R."/>
            <person name="Moran D.A.P."/>
            <person name="Shinohara A."/>
            <person name="Yoshida Y."/>
            <person name="Fujiwara M."/>
            <person name="Mori M."/>
            <person name="Tomita M."/>
            <person name="Arakawa K."/>
        </authorList>
    </citation>
    <scope>NUCLEOTIDE SEQUENCE [LARGE SCALE GENOMIC DNA]</scope>
</reference>